<feature type="domain" description="PRD" evidence="1">
    <location>
        <begin position="18"/>
        <end position="123"/>
    </location>
</feature>
<name>A0A1I0YHP2_9BACI</name>
<dbReference type="SUPFAM" id="SSF63520">
    <property type="entry name" value="PTS-regulatory domain, PRD"/>
    <property type="match status" value="1"/>
</dbReference>
<keyword evidence="3" id="KW-1185">Reference proteome</keyword>
<dbReference type="Pfam" id="PF10941">
    <property type="entry name" value="DUF2620"/>
    <property type="match status" value="1"/>
</dbReference>
<dbReference type="GO" id="GO:0006355">
    <property type="term" value="P:regulation of DNA-templated transcription"/>
    <property type="evidence" value="ECO:0007669"/>
    <property type="project" value="InterPro"/>
</dbReference>
<proteinExistence type="predicted"/>
<reference evidence="2 3" key="1">
    <citation type="submission" date="2016-10" db="EMBL/GenBank/DDBJ databases">
        <authorList>
            <person name="de Groot N.N."/>
        </authorList>
    </citation>
    <scope>NUCLEOTIDE SEQUENCE [LARGE SCALE GENOMIC DNA]</scope>
    <source>
        <strain evidence="2 3">CGMCC 1.3702</strain>
    </source>
</reference>
<dbReference type="OrthoDB" id="5191605at2"/>
<gene>
    <name evidence="2" type="ORF">SAMN04488072_107163</name>
</gene>
<dbReference type="STRING" id="237679.SAMN04488072_107163"/>
<dbReference type="AlphaFoldDB" id="A0A1I0YHP2"/>
<protein>
    <submittedName>
        <fullName evidence="2">Transcriptional antiterminator</fullName>
    </submittedName>
</protein>
<dbReference type="Gene3D" id="1.10.1790.10">
    <property type="entry name" value="PRD domain"/>
    <property type="match status" value="1"/>
</dbReference>
<evidence type="ECO:0000313" key="2">
    <source>
        <dbReference type="EMBL" id="SFB12397.1"/>
    </source>
</evidence>
<evidence type="ECO:0000313" key="3">
    <source>
        <dbReference type="Proteomes" id="UP000198642"/>
    </source>
</evidence>
<dbReference type="InterPro" id="IPR021238">
    <property type="entry name" value="DUF2620"/>
</dbReference>
<organism evidence="2 3">
    <name type="scientific">Lentibacillus halodurans</name>
    <dbReference type="NCBI Taxonomy" id="237679"/>
    <lineage>
        <taxon>Bacteria</taxon>
        <taxon>Bacillati</taxon>
        <taxon>Bacillota</taxon>
        <taxon>Bacilli</taxon>
        <taxon>Bacillales</taxon>
        <taxon>Bacillaceae</taxon>
        <taxon>Lentibacillus</taxon>
    </lineage>
</organism>
<sequence length="245" mass="27236">MELQELENRLDVLLEQEVIVDHVYAVTIAAYKKVLNLLNIERLEQGEMLFTHLPLALTRIENGEKVEGPDTGMMEEVENSAIYSKAKKLLDFVEHNWGEALPQEEKDFLTLHFANLLNNNERSEVNMKIVIGGQVEKKEIDRLVKDFDDSIETVIKSDMDGAMLIKSGQADYYLGACHTGGGGALAMTIAIAGRDVCETVSMPGRKPNEQQIIQAVKDGKKAFGFTGDHAETAVPMILKALRDYG</sequence>
<evidence type="ECO:0000259" key="1">
    <source>
        <dbReference type="PROSITE" id="PS51372"/>
    </source>
</evidence>
<dbReference type="EMBL" id="FOJW01000007">
    <property type="protein sequence ID" value="SFB12397.1"/>
    <property type="molecule type" value="Genomic_DNA"/>
</dbReference>
<accession>A0A1I0YHP2</accession>
<dbReference type="Proteomes" id="UP000198642">
    <property type="component" value="Unassembled WGS sequence"/>
</dbReference>
<dbReference type="RefSeq" id="WP_090237514.1">
    <property type="nucleotide sequence ID" value="NZ_FOJW01000007.1"/>
</dbReference>
<dbReference type="PROSITE" id="PS51372">
    <property type="entry name" value="PRD_2"/>
    <property type="match status" value="1"/>
</dbReference>
<dbReference type="InterPro" id="IPR036634">
    <property type="entry name" value="PRD_sf"/>
</dbReference>
<dbReference type="Pfam" id="PF00874">
    <property type="entry name" value="PRD"/>
    <property type="match status" value="1"/>
</dbReference>
<dbReference type="InterPro" id="IPR011608">
    <property type="entry name" value="PRD"/>
</dbReference>